<protein>
    <submittedName>
        <fullName evidence="3">Thiol-disulfide isomerase/thioredoxin</fullName>
    </submittedName>
</protein>
<dbReference type="Gene3D" id="3.40.30.10">
    <property type="entry name" value="Glutaredoxin"/>
    <property type="match status" value="1"/>
</dbReference>
<keyword evidence="4" id="KW-1185">Reference proteome</keyword>
<dbReference type="PANTHER" id="PTHR42852">
    <property type="entry name" value="THIOL:DISULFIDE INTERCHANGE PROTEIN DSBE"/>
    <property type="match status" value="1"/>
</dbReference>
<dbReference type="InterPro" id="IPR013766">
    <property type="entry name" value="Thioredoxin_domain"/>
</dbReference>
<feature type="domain" description="Thioredoxin" evidence="2">
    <location>
        <begin position="107"/>
        <end position="257"/>
    </location>
</feature>
<keyword evidence="3" id="KW-0413">Isomerase</keyword>
<dbReference type="InterPro" id="IPR050553">
    <property type="entry name" value="Thioredoxin_ResA/DsbE_sf"/>
</dbReference>
<dbReference type="Proteomes" id="UP001244640">
    <property type="component" value="Unassembled WGS sequence"/>
</dbReference>
<comment type="caution">
    <text evidence="3">The sequence shown here is derived from an EMBL/GenBank/DDBJ whole genome shotgun (WGS) entry which is preliminary data.</text>
</comment>
<name>A0ABU0UBX5_9SPHI</name>
<keyword evidence="1" id="KW-1133">Transmembrane helix</keyword>
<reference evidence="3 4" key="1">
    <citation type="submission" date="2023-07" db="EMBL/GenBank/DDBJ databases">
        <title>Functional and genomic diversity of the sorghum phyllosphere microbiome.</title>
        <authorList>
            <person name="Shade A."/>
        </authorList>
    </citation>
    <scope>NUCLEOTIDE SEQUENCE [LARGE SCALE GENOMIC DNA]</scope>
    <source>
        <strain evidence="3 4">SORGH_AS_0892</strain>
    </source>
</reference>
<evidence type="ECO:0000256" key="1">
    <source>
        <dbReference type="SAM" id="Phobius"/>
    </source>
</evidence>
<evidence type="ECO:0000313" key="3">
    <source>
        <dbReference type="EMBL" id="MDQ1152368.1"/>
    </source>
</evidence>
<feature type="transmembrane region" description="Helical" evidence="1">
    <location>
        <begin position="20"/>
        <end position="38"/>
    </location>
</feature>
<dbReference type="GO" id="GO:0016853">
    <property type="term" value="F:isomerase activity"/>
    <property type="evidence" value="ECO:0007669"/>
    <property type="project" value="UniProtKB-KW"/>
</dbReference>
<feature type="transmembrane region" description="Helical" evidence="1">
    <location>
        <begin position="50"/>
        <end position="69"/>
    </location>
</feature>
<dbReference type="CDD" id="cd02966">
    <property type="entry name" value="TlpA_like_family"/>
    <property type="match status" value="1"/>
</dbReference>
<dbReference type="InterPro" id="IPR036249">
    <property type="entry name" value="Thioredoxin-like_sf"/>
</dbReference>
<evidence type="ECO:0000313" key="4">
    <source>
        <dbReference type="Proteomes" id="UP001244640"/>
    </source>
</evidence>
<proteinExistence type="predicted"/>
<sequence>MTKRANLCAALLDKVVNIPVKQITFLVIVFLLVFQSYLSCFLKALKNIRAFIVLALMFFNSIICSLKVLKNTTMLFTCIAVFHMFSLSAQTPRKDSGADGLNGLTALNPGDPIPEAVWKMPLELNYFDGKKNIVKLADYKNKLIVLDFWSTGCASCIEGIPKMELYQQRFKDDIVVLLVNSKRNKDTAKRIKTRFEKYRFDFNYTPILPTILDDTVFTALIEHNTLPRIAIINKAGVFIGTSSSASLSEQHISAMLKTDKLPFESERNILNKVIDHVEMPLLIDTVGLTYTSTIARYKVNYNSIYPNVHYKNGQTLLQTGNTTVRAMYQHAFPEVFKDKVYGTYVFHSSVPYKFKKLLNDPHTYFWYQYFNRDSVDNYSINQAFRRALVDNFGVDVKLKFDFQDVYILKIDPSNKSILSKGGMRMQSIEEGSSALIMQNADLIGIANFLRTTLDRPVLVEGKDLPKVDLLLPSNFYDLDTDSKIALLAEKGLILSKSRNLLEYPFFYKPIE</sequence>
<keyword evidence="1" id="KW-0472">Membrane</keyword>
<dbReference type="PROSITE" id="PS51352">
    <property type="entry name" value="THIOREDOXIN_2"/>
    <property type="match status" value="1"/>
</dbReference>
<dbReference type="EMBL" id="JAUTBA010000001">
    <property type="protein sequence ID" value="MDQ1152368.1"/>
    <property type="molecule type" value="Genomic_DNA"/>
</dbReference>
<organism evidence="3 4">
    <name type="scientific">Sphingobacterium zeae</name>
    <dbReference type="NCBI Taxonomy" id="1776859"/>
    <lineage>
        <taxon>Bacteria</taxon>
        <taxon>Pseudomonadati</taxon>
        <taxon>Bacteroidota</taxon>
        <taxon>Sphingobacteriia</taxon>
        <taxon>Sphingobacteriales</taxon>
        <taxon>Sphingobacteriaceae</taxon>
        <taxon>Sphingobacterium</taxon>
    </lineage>
</organism>
<accession>A0ABU0UBX5</accession>
<gene>
    <name evidence="3" type="ORF">QE382_004352</name>
</gene>
<dbReference type="SUPFAM" id="SSF52833">
    <property type="entry name" value="Thioredoxin-like"/>
    <property type="match status" value="1"/>
</dbReference>
<evidence type="ECO:0000259" key="2">
    <source>
        <dbReference type="PROSITE" id="PS51352"/>
    </source>
</evidence>
<keyword evidence="1" id="KW-0812">Transmembrane</keyword>
<dbReference type="PANTHER" id="PTHR42852:SF17">
    <property type="entry name" value="THIOREDOXIN-LIKE PROTEIN HI_1115"/>
    <property type="match status" value="1"/>
</dbReference>
<dbReference type="InterPro" id="IPR000866">
    <property type="entry name" value="AhpC/TSA"/>
</dbReference>
<dbReference type="Pfam" id="PF00578">
    <property type="entry name" value="AhpC-TSA"/>
    <property type="match status" value="1"/>
</dbReference>